<reference evidence="3 4" key="2">
    <citation type="submission" date="2024-05" db="EMBL/GenBank/DDBJ databases">
        <authorList>
            <person name="Chen Y."/>
            <person name="Shah S."/>
            <person name="Dougan E. K."/>
            <person name="Thang M."/>
            <person name="Chan C."/>
        </authorList>
    </citation>
    <scope>NUCLEOTIDE SEQUENCE [LARGE SCALE GENOMIC DNA]</scope>
</reference>
<dbReference type="Proteomes" id="UP001152797">
    <property type="component" value="Unassembled WGS sequence"/>
</dbReference>
<gene>
    <name evidence="2" type="ORF">C1SCF055_LOCUS10128</name>
</gene>
<protein>
    <submittedName>
        <fullName evidence="2">Uncharacterized protein</fullName>
    </submittedName>
</protein>
<evidence type="ECO:0000313" key="3">
    <source>
        <dbReference type="EMBL" id="CAL4769745.1"/>
    </source>
</evidence>
<accession>A0A9P1C1I3</accession>
<reference evidence="2" key="1">
    <citation type="submission" date="2022-10" db="EMBL/GenBank/DDBJ databases">
        <authorList>
            <person name="Chen Y."/>
            <person name="Dougan E. K."/>
            <person name="Chan C."/>
            <person name="Rhodes N."/>
            <person name="Thang M."/>
        </authorList>
    </citation>
    <scope>NUCLEOTIDE SEQUENCE</scope>
</reference>
<feature type="region of interest" description="Disordered" evidence="1">
    <location>
        <begin position="1385"/>
        <end position="1568"/>
    </location>
</feature>
<sequence>SCDTACDNQNASGSDSVEYTPSLCSPQQIEFCGRSAAGSFKFNNDCSAGCCHYPFASGHDSNGSNWSGCRAVCQTRIFLTDNDADQIRIRTNAVTVVFKKRREEFHVVYVSDKLWTSDRILLEDTEKSGVLQPVLTTLGIESLKNVALSLCYVLQRDRQSGWWIMWLAVMSSKGDSESGEEVELTLLFPQSKTKAAFWMEGMHSYVLSDWDLCLGVDKEMSVTDAGATDGRTEESAAESRRVISFQIGTKRAYEKGYAFQYVFMNETNGRPDEKLLLVYGTEDGLPTWIAYEGKWDEETSKFHVRQAVFRTKDTTVTTESGQHSWEMNQEASKKAEPPCPPPNWQGALGCTTKNVMRSGPCVSDSAPVSDDRPGRLIQSAPCVSDSAPVSDDRPGRVIQSSWRGTKRTHPKPESADSLTAAKKMGKMVDMHVESLGAKRTSEMLACWSFFPSPHARKEQVGFLTVLLSDIVEFETTIREALSAIDLSPVSPADPTKMPSDKWLTSLSKSKRIIDLKLSLLTQQKLLEEFLRDCQWVNAYIQSSQVNVMQTRRHLRRCPVKGQAFVDWFKQQRNAFDTQALKEYGWLKMNAFIDGCLHVVPSSGQQFPFTDHFKGAVVLETIDFSVSDLSKFGKDDPIPHGLLQVTVMPAPLQKNCNLLPEQQVAQFADRIANMLQSLVFFIEALSEKNECDSESGEEVELTLLFPQSKTKAAFWMEGMHSYVLSDWDLCLGVDKEMSVTDAGATDGRTEESAAESRRVISFQIGTKRAYEKGAGLRLNELDLLLLVYGTEDGLPTWIAYEGKWDEETSKFHVRQAVFRTKDTTVTTESGQHSWEMNQEASKKAEPPCPPPNWQGALGCTTKNVMRSGPCVSDSAPVSDDRPIQSAPCVSDSAPVSDDRPGRVIQSSWRGTKRTHPKPESADSLTAAKKMGKMVDMHVESLGAKRTSEMLACWSFFPSPHARKEQVGFLTVLLSDIVEFETTIREALSAIDLSPVSPADPTKMPSDKWLTSLSKSKRIIDLKLSLLTQQKLLEEFLRDCQWVNAYIQSSQVNVMQTRRHLRRCPVKGQAFVDWFKQQRNAFDTQALKEYGWLKMNAFIDGCLHVVPSSGQQFPFTDHFKGAVVLETIDFSVSDLSKFGKDDPIPHGLLQVTVMPAPLQKNCNLLPEQQVAQFADRIANMLQSLVFFIEALSEKNECFLNLWEFHVVYISDKLWTSDRILLEDTEKSGVLQPVLTTLGIESLKNVALSLCYVLQRDRQSGWWIMWLAVMSSKGDSESGEEVELTLLFPQSKTKAAFWMEGMHSYVLSDWDLCLGDSDSTYSWVSHANIITELDNVDKEMSVTDAGATDGRTEESAAESRRVISFQIGTKRAYEKGYAFQYVFMNETNGTRSAGRPGRPTVHGQEHGRPANRVGQPCTARNTVGRPRVGQPCTARNTVGRPTGSANRARPGTRPAGQPGRPTVHGQEHGRPANRVGQPCSAPTGSANRARLGTRSAVQPGRRTVHGQEHGQPANWAGQPCTARNTVSRPTGSANRARPGTRSAVQPGRRTVHGQEHGQPAKSMAIVGEFDP</sequence>
<evidence type="ECO:0000256" key="1">
    <source>
        <dbReference type="SAM" id="MobiDB-lite"/>
    </source>
</evidence>
<proteinExistence type="predicted"/>
<feature type="compositionally biased region" description="Polar residues" evidence="1">
    <location>
        <begin position="822"/>
        <end position="838"/>
    </location>
</feature>
<feature type="region of interest" description="Disordered" evidence="1">
    <location>
        <begin position="362"/>
        <end position="397"/>
    </location>
</feature>
<dbReference type="EMBL" id="CAMXCT020000714">
    <property type="protein sequence ID" value="CAL1135808.1"/>
    <property type="molecule type" value="Genomic_DNA"/>
</dbReference>
<feature type="region of interest" description="Disordered" evidence="1">
    <location>
        <begin position="870"/>
        <end position="923"/>
    </location>
</feature>
<name>A0A9P1C1I3_9DINO</name>
<evidence type="ECO:0000313" key="4">
    <source>
        <dbReference type="Proteomes" id="UP001152797"/>
    </source>
</evidence>
<feature type="region of interest" description="Disordered" evidence="1">
    <location>
        <begin position="822"/>
        <end position="850"/>
    </location>
</feature>
<organism evidence="2">
    <name type="scientific">Cladocopium goreaui</name>
    <dbReference type="NCBI Taxonomy" id="2562237"/>
    <lineage>
        <taxon>Eukaryota</taxon>
        <taxon>Sar</taxon>
        <taxon>Alveolata</taxon>
        <taxon>Dinophyceae</taxon>
        <taxon>Suessiales</taxon>
        <taxon>Symbiodiniaceae</taxon>
        <taxon>Cladocopium</taxon>
    </lineage>
</organism>
<feature type="non-terminal residue" evidence="2">
    <location>
        <position position="1"/>
    </location>
</feature>
<feature type="compositionally biased region" description="Polar residues" evidence="1">
    <location>
        <begin position="1518"/>
        <end position="1530"/>
    </location>
</feature>
<keyword evidence="4" id="KW-1185">Reference proteome</keyword>
<dbReference type="EMBL" id="CAMXCT010000714">
    <property type="protein sequence ID" value="CAI3982433.1"/>
    <property type="molecule type" value="Genomic_DNA"/>
</dbReference>
<comment type="caution">
    <text evidence="2">The sequence shown here is derived from an EMBL/GenBank/DDBJ whole genome shotgun (WGS) entry which is preliminary data.</text>
</comment>
<evidence type="ECO:0000313" key="2">
    <source>
        <dbReference type="EMBL" id="CAI3982433.1"/>
    </source>
</evidence>
<dbReference type="EMBL" id="CAMXCT030000714">
    <property type="protein sequence ID" value="CAL4769745.1"/>
    <property type="molecule type" value="Genomic_DNA"/>
</dbReference>
<feature type="non-terminal residue" evidence="2">
    <location>
        <position position="1568"/>
    </location>
</feature>